<name>A0ABN9KZ34_9NEOB</name>
<reference evidence="8" key="1">
    <citation type="submission" date="2023-07" db="EMBL/GenBank/DDBJ databases">
        <authorList>
            <person name="Stuckert A."/>
        </authorList>
    </citation>
    <scope>NUCLEOTIDE SEQUENCE</scope>
</reference>
<gene>
    <name evidence="8" type="ORF">RIMI_LOCUS3659602</name>
</gene>
<dbReference type="InterPro" id="IPR020440">
    <property type="entry name" value="IL-17_chr"/>
</dbReference>
<feature type="signal peptide" evidence="7">
    <location>
        <begin position="1"/>
        <end position="27"/>
    </location>
</feature>
<evidence type="ECO:0000313" key="8">
    <source>
        <dbReference type="EMBL" id="CAJ0929153.1"/>
    </source>
</evidence>
<organism evidence="8 9">
    <name type="scientific">Ranitomeya imitator</name>
    <name type="common">mimic poison frog</name>
    <dbReference type="NCBI Taxonomy" id="111125"/>
    <lineage>
        <taxon>Eukaryota</taxon>
        <taxon>Metazoa</taxon>
        <taxon>Chordata</taxon>
        <taxon>Craniata</taxon>
        <taxon>Vertebrata</taxon>
        <taxon>Euteleostomi</taxon>
        <taxon>Amphibia</taxon>
        <taxon>Batrachia</taxon>
        <taxon>Anura</taxon>
        <taxon>Neobatrachia</taxon>
        <taxon>Hyloidea</taxon>
        <taxon>Dendrobatidae</taxon>
        <taxon>Dendrobatinae</taxon>
        <taxon>Ranitomeya</taxon>
    </lineage>
</organism>
<comment type="subcellular location">
    <subcellularLocation>
        <location evidence="1">Secreted</location>
    </subcellularLocation>
</comment>
<sequence>MQPRRQVTLAQSVLMLFLGLLIVSSEGSKPIKRPLPKTKACADRQEEVLEQMYGHLAAGMLSAYHHTLQLQPLEKENISCPAGTRGRAPGDGKQRIPVNIHSISPWAYRITYNPTRYPKYIPEAYCLCKGCLTGLYGEEDLNFRSTPVYMPTVILRRTSSCTGGRYVYVEDYITIPVGCTCVPDPEKASEPDSTNSSLEKEKFKVSINKSEKPSSN</sequence>
<feature type="chain" id="PRO_5045749614" description="Interleukin-17D" evidence="7">
    <location>
        <begin position="28"/>
        <end position="216"/>
    </location>
</feature>
<evidence type="ECO:0000256" key="4">
    <source>
        <dbReference type="ARBA" id="ARBA00022525"/>
    </source>
</evidence>
<dbReference type="Gene3D" id="2.10.90.10">
    <property type="entry name" value="Cystine-knot cytokines"/>
    <property type="match status" value="1"/>
</dbReference>
<proteinExistence type="inferred from homology"/>
<dbReference type="Proteomes" id="UP001176940">
    <property type="component" value="Unassembled WGS sequence"/>
</dbReference>
<accession>A0ABN9KZ34</accession>
<keyword evidence="5 7" id="KW-0732">Signal</keyword>
<dbReference type="PRINTS" id="PR01932">
    <property type="entry name" value="INTRLEUKIN17"/>
</dbReference>
<protein>
    <recommendedName>
        <fullName evidence="10">Interleukin-17D</fullName>
    </recommendedName>
</protein>
<evidence type="ECO:0000256" key="6">
    <source>
        <dbReference type="SAM" id="MobiDB-lite"/>
    </source>
</evidence>
<evidence type="ECO:0000256" key="7">
    <source>
        <dbReference type="SAM" id="SignalP"/>
    </source>
</evidence>
<dbReference type="InterPro" id="IPR029034">
    <property type="entry name" value="Cystine-knot_cytokine"/>
</dbReference>
<evidence type="ECO:0000313" key="9">
    <source>
        <dbReference type="Proteomes" id="UP001176940"/>
    </source>
</evidence>
<comment type="caution">
    <text evidence="8">The sequence shown here is derived from an EMBL/GenBank/DDBJ whole genome shotgun (WGS) entry which is preliminary data.</text>
</comment>
<feature type="compositionally biased region" description="Basic and acidic residues" evidence="6">
    <location>
        <begin position="198"/>
        <end position="216"/>
    </location>
</feature>
<evidence type="ECO:0000256" key="3">
    <source>
        <dbReference type="ARBA" id="ARBA00022514"/>
    </source>
</evidence>
<feature type="region of interest" description="Disordered" evidence="6">
    <location>
        <begin position="186"/>
        <end position="216"/>
    </location>
</feature>
<evidence type="ECO:0000256" key="1">
    <source>
        <dbReference type="ARBA" id="ARBA00004613"/>
    </source>
</evidence>
<dbReference type="Pfam" id="PF06083">
    <property type="entry name" value="IL17"/>
    <property type="match status" value="1"/>
</dbReference>
<evidence type="ECO:0000256" key="5">
    <source>
        <dbReference type="ARBA" id="ARBA00022729"/>
    </source>
</evidence>
<dbReference type="SUPFAM" id="SSF57501">
    <property type="entry name" value="Cystine-knot cytokines"/>
    <property type="match status" value="1"/>
</dbReference>
<keyword evidence="4" id="KW-0964">Secreted</keyword>
<dbReference type="InterPro" id="IPR010345">
    <property type="entry name" value="IL-17_fam"/>
</dbReference>
<comment type="similarity">
    <text evidence="2">Belongs to the IL-17 family.</text>
</comment>
<evidence type="ECO:0000256" key="2">
    <source>
        <dbReference type="ARBA" id="ARBA00007236"/>
    </source>
</evidence>
<dbReference type="EMBL" id="CAUEEQ010005559">
    <property type="protein sequence ID" value="CAJ0929153.1"/>
    <property type="molecule type" value="Genomic_DNA"/>
</dbReference>
<keyword evidence="3" id="KW-0202">Cytokine</keyword>
<evidence type="ECO:0008006" key="10">
    <source>
        <dbReference type="Google" id="ProtNLM"/>
    </source>
</evidence>
<keyword evidence="9" id="KW-1185">Reference proteome</keyword>